<dbReference type="AlphaFoldDB" id="A0A2H1GHP0"/>
<reference evidence="2" key="1">
    <citation type="submission" date="2017-05" db="EMBL/GenBank/DDBJ databases">
        <authorList>
            <person name="Song R."/>
            <person name="Chenine A.L."/>
            <person name="Ruprecht R.M."/>
        </authorList>
    </citation>
    <scope>NUCLEOTIDE SEQUENCE [LARGE SCALE GENOMIC DNA]</scope>
</reference>
<dbReference type="Proteomes" id="UP000245764">
    <property type="component" value="Chromosome 5"/>
</dbReference>
<protein>
    <submittedName>
        <fullName evidence="1">Uncharacterized protein</fullName>
    </submittedName>
</protein>
<evidence type="ECO:0000313" key="2">
    <source>
        <dbReference type="Proteomes" id="UP000245764"/>
    </source>
</evidence>
<organism evidence="1 2">
    <name type="scientific">Zymoseptoria tritici ST99CH_1E4</name>
    <dbReference type="NCBI Taxonomy" id="1276532"/>
    <lineage>
        <taxon>Eukaryota</taxon>
        <taxon>Fungi</taxon>
        <taxon>Dikarya</taxon>
        <taxon>Ascomycota</taxon>
        <taxon>Pezizomycotina</taxon>
        <taxon>Dothideomycetes</taxon>
        <taxon>Dothideomycetidae</taxon>
        <taxon>Mycosphaerellales</taxon>
        <taxon>Mycosphaerellaceae</taxon>
        <taxon>Zymoseptoria</taxon>
    </lineage>
</organism>
<accession>A0A2H1GHP0</accession>
<dbReference type="EMBL" id="LT854257">
    <property type="protein sequence ID" value="SMR53038.1"/>
    <property type="molecule type" value="Genomic_DNA"/>
</dbReference>
<sequence length="169" mass="17205">MVSPAPSHEQSLPPLPAKWQSLAPSTTLLHTPGTTTGTFTIYQQASVVTSNLRTTTTIFSVQATNSIDASSLAEGEIATITASPPADASTHLASYTNRASSTAEETIPTNGVLNGDTDARTASGMEVFSPTATLSSSSGADVTVAAAPKRVIGSNWIVMGAVLVGLAVM</sequence>
<proteinExistence type="predicted"/>
<evidence type="ECO:0000313" key="1">
    <source>
        <dbReference type="EMBL" id="SMR53038.1"/>
    </source>
</evidence>
<name>A0A2H1GHP0_ZYMTR</name>
<gene>
    <name evidence="1" type="ORF">ZT1E4_G6313</name>
</gene>